<gene>
    <name evidence="3" type="ORF">CCAP1982_LOCUS12952</name>
</gene>
<keyword evidence="4" id="KW-1185">Reference proteome</keyword>
<feature type="region of interest" description="Disordered" evidence="1">
    <location>
        <begin position="64"/>
        <end position="83"/>
    </location>
</feature>
<feature type="compositionally biased region" description="Basic and acidic residues" evidence="1">
    <location>
        <begin position="68"/>
        <end position="83"/>
    </location>
</feature>
<sequence length="83" mass="9527">MWFRAAKALVDMISFGEETRCLRLSLFLTVFPLMGCSFSLLLLLVAADSNDYKIGREFFYTQQQNNDRSNDEASSRHIIGVEK</sequence>
<organism evidence="3 4">
    <name type="scientific">Ceratitis capitata</name>
    <name type="common">Mediterranean fruit fly</name>
    <name type="synonym">Tephritis capitata</name>
    <dbReference type="NCBI Taxonomy" id="7213"/>
    <lineage>
        <taxon>Eukaryota</taxon>
        <taxon>Metazoa</taxon>
        <taxon>Ecdysozoa</taxon>
        <taxon>Arthropoda</taxon>
        <taxon>Hexapoda</taxon>
        <taxon>Insecta</taxon>
        <taxon>Pterygota</taxon>
        <taxon>Neoptera</taxon>
        <taxon>Endopterygota</taxon>
        <taxon>Diptera</taxon>
        <taxon>Brachycera</taxon>
        <taxon>Muscomorpha</taxon>
        <taxon>Tephritoidea</taxon>
        <taxon>Tephritidae</taxon>
        <taxon>Ceratitis</taxon>
        <taxon>Ceratitis</taxon>
    </lineage>
</organism>
<protein>
    <submittedName>
        <fullName evidence="3">(Mediterranean fruit fly) hypothetical protein</fullName>
    </submittedName>
</protein>
<evidence type="ECO:0000313" key="4">
    <source>
        <dbReference type="Proteomes" id="UP000606786"/>
    </source>
</evidence>
<proteinExistence type="predicted"/>
<reference evidence="3" key="1">
    <citation type="submission" date="2020-11" db="EMBL/GenBank/DDBJ databases">
        <authorList>
            <person name="Whitehead M."/>
        </authorList>
    </citation>
    <scope>NUCLEOTIDE SEQUENCE</scope>
    <source>
        <strain evidence="3">EGII</strain>
    </source>
</reference>
<keyword evidence="2" id="KW-0812">Transmembrane</keyword>
<evidence type="ECO:0000313" key="3">
    <source>
        <dbReference type="EMBL" id="CAD7004556.1"/>
    </source>
</evidence>
<dbReference type="Proteomes" id="UP000606786">
    <property type="component" value="Unassembled WGS sequence"/>
</dbReference>
<dbReference type="EMBL" id="CAJHJT010000034">
    <property type="protein sequence ID" value="CAD7004556.1"/>
    <property type="molecule type" value="Genomic_DNA"/>
</dbReference>
<name>A0A811V3Y0_CERCA</name>
<keyword evidence="2" id="KW-1133">Transmembrane helix</keyword>
<accession>A0A811V3Y0</accession>
<comment type="caution">
    <text evidence="3">The sequence shown here is derived from an EMBL/GenBank/DDBJ whole genome shotgun (WGS) entry which is preliminary data.</text>
</comment>
<feature type="transmembrane region" description="Helical" evidence="2">
    <location>
        <begin position="21"/>
        <end position="47"/>
    </location>
</feature>
<evidence type="ECO:0000256" key="2">
    <source>
        <dbReference type="SAM" id="Phobius"/>
    </source>
</evidence>
<evidence type="ECO:0000256" key="1">
    <source>
        <dbReference type="SAM" id="MobiDB-lite"/>
    </source>
</evidence>
<keyword evidence="2" id="KW-0472">Membrane</keyword>
<dbReference type="AlphaFoldDB" id="A0A811V3Y0"/>